<keyword evidence="1" id="KW-0732">Signal</keyword>
<feature type="chain" id="PRO_5017391238" evidence="1">
    <location>
        <begin position="19"/>
        <end position="131"/>
    </location>
</feature>
<evidence type="ECO:0000313" key="3">
    <source>
        <dbReference type="Proteomes" id="UP000273022"/>
    </source>
</evidence>
<name>A0A3A6TRD6_9GAMM</name>
<evidence type="ECO:0000256" key="1">
    <source>
        <dbReference type="SAM" id="SignalP"/>
    </source>
</evidence>
<dbReference type="PROSITE" id="PS51257">
    <property type="entry name" value="PROKAR_LIPOPROTEIN"/>
    <property type="match status" value="1"/>
</dbReference>
<gene>
    <name evidence="2" type="ORF">D5R81_04060</name>
</gene>
<dbReference type="EMBL" id="QYYH01000017">
    <property type="protein sequence ID" value="RJY18674.1"/>
    <property type="molecule type" value="Genomic_DNA"/>
</dbReference>
<feature type="signal peptide" evidence="1">
    <location>
        <begin position="1"/>
        <end position="18"/>
    </location>
</feature>
<evidence type="ECO:0000313" key="2">
    <source>
        <dbReference type="EMBL" id="RJY18674.1"/>
    </source>
</evidence>
<sequence length="131" mass="14740">MKIFYHNSMLLIVLILCACTMIEDNSNTLNNMASPAMIDLSPQNSAVITNGLKNLLKLKTLVISENVFVKKSRLVIERREHSSLSGSLMNDRSSERPYIIFLKIDAHGCFLREQSGKIERLNNLVCRASEG</sequence>
<dbReference type="RefSeq" id="WP_121852376.1">
    <property type="nucleotide sequence ID" value="NZ_CP037952.1"/>
</dbReference>
<accession>A0A3A6TRD6</accession>
<protein>
    <submittedName>
        <fullName evidence="2">Uncharacterized protein</fullName>
    </submittedName>
</protein>
<organism evidence="2 3">
    <name type="scientific">Parashewanella spongiae</name>
    <dbReference type="NCBI Taxonomy" id="342950"/>
    <lineage>
        <taxon>Bacteria</taxon>
        <taxon>Pseudomonadati</taxon>
        <taxon>Pseudomonadota</taxon>
        <taxon>Gammaproteobacteria</taxon>
        <taxon>Alteromonadales</taxon>
        <taxon>Shewanellaceae</taxon>
        <taxon>Parashewanella</taxon>
    </lineage>
</organism>
<dbReference type="AlphaFoldDB" id="A0A3A6TRD6"/>
<reference evidence="2 3" key="1">
    <citation type="submission" date="2018-09" db="EMBL/GenBank/DDBJ databases">
        <title>Phylogeny of the Shewanellaceae, and recommendation for two new genera, Pseudoshewanella and Parashewanella.</title>
        <authorList>
            <person name="Wang G."/>
        </authorList>
    </citation>
    <scope>NUCLEOTIDE SEQUENCE [LARGE SCALE GENOMIC DNA]</scope>
    <source>
        <strain evidence="2 3">KCTC 22492</strain>
    </source>
</reference>
<comment type="caution">
    <text evidence="2">The sequence shown here is derived from an EMBL/GenBank/DDBJ whole genome shotgun (WGS) entry which is preliminary data.</text>
</comment>
<keyword evidence="3" id="KW-1185">Reference proteome</keyword>
<dbReference type="Proteomes" id="UP000273022">
    <property type="component" value="Unassembled WGS sequence"/>
</dbReference>
<proteinExistence type="predicted"/>